<dbReference type="Proteomes" id="UP000027178">
    <property type="component" value="Unassembled WGS sequence"/>
</dbReference>
<evidence type="ECO:0000313" key="3">
    <source>
        <dbReference type="Proteomes" id="UP000027178"/>
    </source>
</evidence>
<protein>
    <submittedName>
        <fullName evidence="2">Uncharacterized protein</fullName>
    </submittedName>
</protein>
<keyword evidence="3" id="KW-1185">Reference proteome</keyword>
<dbReference type="AntiFam" id="ANF00057">
    <property type="entry name" value="Translation of E. coli type CRISPR repeat"/>
</dbReference>
<proteinExistence type="predicted"/>
<gene>
    <name evidence="2" type="ORF">KCH_77050</name>
</gene>
<accession>A0A066YGD2</accession>
<dbReference type="HOGENOM" id="CLU_3184766_0_0_11"/>
<comment type="caution">
    <text evidence="2">The sequence shown here is derived from an EMBL/GenBank/DDBJ whole genome shotgun (WGS) entry which is preliminary data.</text>
</comment>
<dbReference type="EMBL" id="JNBY01000172">
    <property type="protein sequence ID" value="KDN80558.1"/>
    <property type="molecule type" value="Genomic_DNA"/>
</dbReference>
<evidence type="ECO:0000313" key="2">
    <source>
        <dbReference type="EMBL" id="KDN80558.1"/>
    </source>
</evidence>
<organism evidence="2 3">
    <name type="scientific">Kitasatospora cheerisanensis KCTC 2395</name>
    <dbReference type="NCBI Taxonomy" id="1348663"/>
    <lineage>
        <taxon>Bacteria</taxon>
        <taxon>Bacillati</taxon>
        <taxon>Actinomycetota</taxon>
        <taxon>Actinomycetes</taxon>
        <taxon>Kitasatosporales</taxon>
        <taxon>Streptomycetaceae</taxon>
        <taxon>Kitasatospora</taxon>
    </lineage>
</organism>
<sequence length="46" mass="4842">MGDGRLTPACAGRTSSVSRSRRRRAADPRLRGEDVSGTVLQITGNG</sequence>
<evidence type="ECO:0000256" key="1">
    <source>
        <dbReference type="SAM" id="MobiDB-lite"/>
    </source>
</evidence>
<feature type="compositionally biased region" description="Basic and acidic residues" evidence="1">
    <location>
        <begin position="25"/>
        <end position="34"/>
    </location>
</feature>
<name>A0A066YGD2_9ACTN</name>
<feature type="region of interest" description="Disordered" evidence="1">
    <location>
        <begin position="1"/>
        <end position="46"/>
    </location>
</feature>
<dbReference type="AlphaFoldDB" id="A0A066YGD2"/>
<reference evidence="2 3" key="1">
    <citation type="submission" date="2014-05" db="EMBL/GenBank/DDBJ databases">
        <title>Draft Genome Sequence of Kitasatospora cheerisanensis KCTC 2395.</title>
        <authorList>
            <person name="Nam D.H."/>
        </authorList>
    </citation>
    <scope>NUCLEOTIDE SEQUENCE [LARGE SCALE GENOMIC DNA]</scope>
    <source>
        <strain evidence="2 3">KCTC 2395</strain>
    </source>
</reference>